<reference evidence="1" key="1">
    <citation type="submission" date="2018-11" db="EMBL/GenBank/DDBJ databases">
        <authorList>
            <person name="Alioto T."/>
            <person name="Alioto T."/>
        </authorList>
    </citation>
    <scope>NUCLEOTIDE SEQUENCE</scope>
</reference>
<name>A0A8B6FJW9_MYTGA</name>
<evidence type="ECO:0000313" key="1">
    <source>
        <dbReference type="EMBL" id="VDI50818.1"/>
    </source>
</evidence>
<organism evidence="1 2">
    <name type="scientific">Mytilus galloprovincialis</name>
    <name type="common">Mediterranean mussel</name>
    <dbReference type="NCBI Taxonomy" id="29158"/>
    <lineage>
        <taxon>Eukaryota</taxon>
        <taxon>Metazoa</taxon>
        <taxon>Spiralia</taxon>
        <taxon>Lophotrochozoa</taxon>
        <taxon>Mollusca</taxon>
        <taxon>Bivalvia</taxon>
        <taxon>Autobranchia</taxon>
        <taxon>Pteriomorphia</taxon>
        <taxon>Mytilida</taxon>
        <taxon>Mytiloidea</taxon>
        <taxon>Mytilidae</taxon>
        <taxon>Mytilinae</taxon>
        <taxon>Mytilus</taxon>
    </lineage>
</organism>
<protein>
    <submittedName>
        <fullName evidence="1">Uncharacterized protein</fullName>
    </submittedName>
</protein>
<dbReference type="AlphaFoldDB" id="A0A8B6FJW9"/>
<accession>A0A8B6FJW9</accession>
<dbReference type="EMBL" id="UYJE01006995">
    <property type="protein sequence ID" value="VDI50818.1"/>
    <property type="molecule type" value="Genomic_DNA"/>
</dbReference>
<evidence type="ECO:0000313" key="2">
    <source>
        <dbReference type="Proteomes" id="UP000596742"/>
    </source>
</evidence>
<comment type="caution">
    <text evidence="1">The sequence shown here is derived from an EMBL/GenBank/DDBJ whole genome shotgun (WGS) entry which is preliminary data.</text>
</comment>
<proteinExistence type="predicted"/>
<sequence>MQILEGVRNIPVHVGPCIETERSKDALFPCEDSSLIVEFPDTEIHFIDDKDEQFWEIPNFHDDTVTRQDNMTEMVDSDGILGNEFYVVLDHIHRYQADINLDEFVLQKSKERFYMLKNDCQQNLNVYRTFEMVKMSQYL</sequence>
<gene>
    <name evidence="1" type="ORF">MGAL_10B083934</name>
</gene>
<keyword evidence="2" id="KW-1185">Reference proteome</keyword>
<dbReference type="Proteomes" id="UP000596742">
    <property type="component" value="Unassembled WGS sequence"/>
</dbReference>